<dbReference type="PIRSF" id="PIRSF035652">
    <property type="entry name" value="CHP02436"/>
    <property type="match status" value="1"/>
</dbReference>
<proteinExistence type="predicted"/>
<sequence>MSVDIENQEKQTIMAGTFNDTFRQRTKKFNIDIVNFLEEDRPDVFYSIVKKQLLRCSSSVGANFRALCRAKSEKDYQYKLGVVIEEVDESGYWLEILHETARFSQKEVEPHLNEADELLRIFMKVKHSK</sequence>
<evidence type="ECO:0000313" key="1">
    <source>
        <dbReference type="EMBL" id="MPM37110.1"/>
    </source>
</evidence>
<dbReference type="NCBIfam" id="TIGR02436">
    <property type="entry name" value="four helix bundle protein"/>
    <property type="match status" value="1"/>
</dbReference>
<dbReference type="EMBL" id="VSSQ01007832">
    <property type="protein sequence ID" value="MPM37110.1"/>
    <property type="molecule type" value="Genomic_DNA"/>
</dbReference>
<reference evidence="1" key="1">
    <citation type="submission" date="2019-08" db="EMBL/GenBank/DDBJ databases">
        <authorList>
            <person name="Kucharzyk K."/>
            <person name="Murdoch R.W."/>
            <person name="Higgins S."/>
            <person name="Loffler F."/>
        </authorList>
    </citation>
    <scope>NUCLEOTIDE SEQUENCE</scope>
</reference>
<name>A0A644Z896_9ZZZZ</name>
<dbReference type="Gene3D" id="1.20.1440.60">
    <property type="entry name" value="23S rRNA-intervening sequence"/>
    <property type="match status" value="1"/>
</dbReference>
<dbReference type="InterPro" id="IPR012657">
    <property type="entry name" value="23S_rRNA-intervening_sequence"/>
</dbReference>
<organism evidence="1">
    <name type="scientific">bioreactor metagenome</name>
    <dbReference type="NCBI Taxonomy" id="1076179"/>
    <lineage>
        <taxon>unclassified sequences</taxon>
        <taxon>metagenomes</taxon>
        <taxon>ecological metagenomes</taxon>
    </lineage>
</organism>
<gene>
    <name evidence="1" type="ORF">SDC9_83716</name>
</gene>
<evidence type="ECO:0008006" key="2">
    <source>
        <dbReference type="Google" id="ProtNLM"/>
    </source>
</evidence>
<dbReference type="Pfam" id="PF05635">
    <property type="entry name" value="23S_rRNA_IVP"/>
    <property type="match status" value="1"/>
</dbReference>
<dbReference type="AlphaFoldDB" id="A0A644Z896"/>
<protein>
    <recommendedName>
        <fullName evidence="2">Four helix bundle protein</fullName>
    </recommendedName>
</protein>
<comment type="caution">
    <text evidence="1">The sequence shown here is derived from an EMBL/GenBank/DDBJ whole genome shotgun (WGS) entry which is preliminary data.</text>
</comment>
<accession>A0A644Z896</accession>
<dbReference type="InterPro" id="IPR036583">
    <property type="entry name" value="23S_rRNA_IVS_sf"/>
</dbReference>
<dbReference type="SUPFAM" id="SSF158446">
    <property type="entry name" value="IVS-encoded protein-like"/>
    <property type="match status" value="1"/>
</dbReference>